<dbReference type="RefSeq" id="WP_002597425.1">
    <property type="nucleotide sequence ID" value="NZ_KB850956.1"/>
</dbReference>
<proteinExistence type="predicted"/>
<dbReference type="eggNOG" id="ENOG5033YKK">
    <property type="taxonomic scope" value="Bacteria"/>
</dbReference>
<organism evidence="1 2">
    <name type="scientific">Clostridium thermobutyricum</name>
    <dbReference type="NCBI Taxonomy" id="29372"/>
    <lineage>
        <taxon>Bacteria</taxon>
        <taxon>Bacillati</taxon>
        <taxon>Bacillota</taxon>
        <taxon>Clostridia</taxon>
        <taxon>Eubacteriales</taxon>
        <taxon>Clostridiaceae</taxon>
        <taxon>Clostridium</taxon>
    </lineage>
</organism>
<reference evidence="1 2" key="1">
    <citation type="submission" date="2013-01" db="EMBL/GenBank/DDBJ databases">
        <title>The Genome Sequence of Clostridium colicanis 209318.</title>
        <authorList>
            <consortium name="The Broad Institute Genome Sequencing Platform"/>
            <person name="Earl A."/>
            <person name="Ward D."/>
            <person name="Feldgarden M."/>
            <person name="Gevers D."/>
            <person name="Courvalin P."/>
            <person name="Lambert T."/>
            <person name="Walker B."/>
            <person name="Young S.K."/>
            <person name="Zeng Q."/>
            <person name="Gargeya S."/>
            <person name="Fitzgerald M."/>
            <person name="Haas B."/>
            <person name="Abouelleil A."/>
            <person name="Alvarado L."/>
            <person name="Arachchi H.M."/>
            <person name="Berlin A.M."/>
            <person name="Chapman S.B."/>
            <person name="Dewar J."/>
            <person name="Goldberg J."/>
            <person name="Griggs A."/>
            <person name="Gujja S."/>
            <person name="Hansen M."/>
            <person name="Howarth C."/>
            <person name="Imamovic A."/>
            <person name="Larimer J."/>
            <person name="McCowan C."/>
            <person name="Murphy C."/>
            <person name="Neiman D."/>
            <person name="Pearson M."/>
            <person name="Priest M."/>
            <person name="Roberts A."/>
            <person name="Saif S."/>
            <person name="Shea T."/>
            <person name="Sisk P."/>
            <person name="Sykes S."/>
            <person name="Wortman J."/>
            <person name="Nusbaum C."/>
            <person name="Birren B."/>
        </authorList>
    </citation>
    <scope>NUCLEOTIDE SEQUENCE [LARGE SCALE GENOMIC DNA]</scope>
    <source>
        <strain evidence="1 2">209318</strain>
    </source>
</reference>
<gene>
    <name evidence="1" type="ORF">HMPREF1092_00923</name>
</gene>
<name>N9Y0P8_9CLOT</name>
<accession>N9Y0P8</accession>
<dbReference type="EMBL" id="AGYT01000008">
    <property type="protein sequence ID" value="ENZ01689.1"/>
    <property type="molecule type" value="Genomic_DNA"/>
</dbReference>
<dbReference type="AlphaFoldDB" id="N9Y0P8"/>
<keyword evidence="2" id="KW-1185">Reference proteome</keyword>
<dbReference type="HOGENOM" id="CLU_114862_0_0_9"/>
<evidence type="ECO:0000313" key="2">
    <source>
        <dbReference type="Proteomes" id="UP000013097"/>
    </source>
</evidence>
<evidence type="ECO:0000313" key="1">
    <source>
        <dbReference type="EMBL" id="ENZ01689.1"/>
    </source>
</evidence>
<sequence>MTTGVGSTGTLPNGQTYGQSLADVNEDEIVIGGGALYFVPIANLTSIPDDDTIEVPSNNVGWCSGGFKINYKPKATKVYNQYDQLVRTFITREDFTVKTGILNWNVKNLTNFSNAQYIKTNTDVRSVFTGSGALNIFLIRFVHTKKSDGQKIRFTMVGQGGNGFDLAFGDKPTTVNAELNAIQYFENFLAEIRESLAQTGSNSSSSN</sequence>
<comment type="caution">
    <text evidence="1">The sequence shown here is derived from an EMBL/GenBank/DDBJ whole genome shotgun (WGS) entry which is preliminary data.</text>
</comment>
<dbReference type="Proteomes" id="UP000013097">
    <property type="component" value="Unassembled WGS sequence"/>
</dbReference>
<protein>
    <submittedName>
        <fullName evidence="1">Uncharacterized protein</fullName>
    </submittedName>
</protein>
<dbReference type="PATRIC" id="fig|999411.4.peg.896"/>